<proteinExistence type="predicted"/>
<dbReference type="Proteomes" id="UP000617734">
    <property type="component" value="Unassembled WGS sequence"/>
</dbReference>
<dbReference type="PANTHER" id="PTHR40267">
    <property type="entry name" value="BLR3294 PROTEIN"/>
    <property type="match status" value="1"/>
</dbReference>
<dbReference type="Pfam" id="PF17645">
    <property type="entry name" value="Amdase"/>
    <property type="match status" value="1"/>
</dbReference>
<keyword evidence="2" id="KW-1185">Reference proteome</keyword>
<accession>A0A919GFV0</accession>
<sequence length="247" mass="26469">MGIPSVPRIGLVVPPENPTAEPEYGHLLGLGAAFHTTRFPTTPDSGLREMLDTYNEVLPDVLAGFGRLPLDAAVVACSASHYLHAPDGDRKFCAELSARTGFPVRSSALATLDACEALGLTRLTLVSPYEPWLTDLSRTYWEQAGITVDRVVQVSADGVFDPYAVTTEGLLAQLRQQDVPEDAALLFTGTGMFTLDALAELGGHPDRVLLSSNLASVWWALRAAGTRRGGIGEHPLLRRLARRAGPA</sequence>
<organism evidence="1 2">
    <name type="scientific">Kitasatospora indigofera</name>
    <dbReference type="NCBI Taxonomy" id="67307"/>
    <lineage>
        <taxon>Bacteria</taxon>
        <taxon>Bacillati</taxon>
        <taxon>Actinomycetota</taxon>
        <taxon>Actinomycetes</taxon>
        <taxon>Kitasatosporales</taxon>
        <taxon>Streptomycetaceae</taxon>
        <taxon>Kitasatospora</taxon>
    </lineage>
</organism>
<dbReference type="Gene3D" id="3.40.50.12500">
    <property type="match status" value="1"/>
</dbReference>
<dbReference type="EMBL" id="BNBO01000064">
    <property type="protein sequence ID" value="GHH83324.1"/>
    <property type="molecule type" value="Genomic_DNA"/>
</dbReference>
<reference evidence="1" key="2">
    <citation type="submission" date="2020-09" db="EMBL/GenBank/DDBJ databases">
        <authorList>
            <person name="Sun Q."/>
            <person name="Ohkuma M."/>
        </authorList>
    </citation>
    <scope>NUCLEOTIDE SEQUENCE</scope>
    <source>
        <strain evidence="1">JCM 4646</strain>
    </source>
</reference>
<dbReference type="AlphaFoldDB" id="A0A919GFV0"/>
<name>A0A919GFV0_9ACTN</name>
<protein>
    <recommendedName>
        <fullName evidence="3">Arylmalonate decarboxylase</fullName>
    </recommendedName>
</protein>
<dbReference type="RefSeq" id="WP_190214968.1">
    <property type="nucleotide sequence ID" value="NZ_BNBO01000064.1"/>
</dbReference>
<reference evidence="1" key="1">
    <citation type="journal article" date="2014" name="Int. J. Syst. Evol. Microbiol.">
        <title>Complete genome sequence of Corynebacterium casei LMG S-19264T (=DSM 44701T), isolated from a smear-ripened cheese.</title>
        <authorList>
            <consortium name="US DOE Joint Genome Institute (JGI-PGF)"/>
            <person name="Walter F."/>
            <person name="Albersmeier A."/>
            <person name="Kalinowski J."/>
            <person name="Ruckert C."/>
        </authorList>
    </citation>
    <scope>NUCLEOTIDE SEQUENCE</scope>
    <source>
        <strain evidence="1">JCM 4646</strain>
    </source>
</reference>
<gene>
    <name evidence="1" type="ORF">GCM10018781_70310</name>
</gene>
<dbReference type="GeneID" id="95357286"/>
<evidence type="ECO:0000313" key="2">
    <source>
        <dbReference type="Proteomes" id="UP000617734"/>
    </source>
</evidence>
<dbReference type="PANTHER" id="PTHR40267:SF1">
    <property type="entry name" value="BLR3294 PROTEIN"/>
    <property type="match status" value="1"/>
</dbReference>
<evidence type="ECO:0008006" key="3">
    <source>
        <dbReference type="Google" id="ProtNLM"/>
    </source>
</evidence>
<dbReference type="InterPro" id="IPR026286">
    <property type="entry name" value="MaiA/AMDase"/>
</dbReference>
<comment type="caution">
    <text evidence="1">The sequence shown here is derived from an EMBL/GenBank/DDBJ whole genome shotgun (WGS) entry which is preliminary data.</text>
</comment>
<evidence type="ECO:0000313" key="1">
    <source>
        <dbReference type="EMBL" id="GHH83324.1"/>
    </source>
</evidence>
<dbReference type="InterPro" id="IPR053714">
    <property type="entry name" value="Iso_Racemase_Enz_sf"/>
</dbReference>